<dbReference type="RefSeq" id="WP_092853808.1">
    <property type="nucleotide sequence ID" value="NZ_FMAH01000035.1"/>
</dbReference>
<gene>
    <name evidence="1" type="ORF">GA0061102_103516</name>
</gene>
<dbReference type="AlphaFoldDB" id="A0A1C3WNZ6"/>
<name>A0A1C3WNZ6_9HYPH</name>
<organism evidence="1 2">
    <name type="scientific">Rhizobium miluonense</name>
    <dbReference type="NCBI Taxonomy" id="411945"/>
    <lineage>
        <taxon>Bacteria</taxon>
        <taxon>Pseudomonadati</taxon>
        <taxon>Pseudomonadota</taxon>
        <taxon>Alphaproteobacteria</taxon>
        <taxon>Hyphomicrobiales</taxon>
        <taxon>Rhizobiaceae</taxon>
        <taxon>Rhizobium/Agrobacterium group</taxon>
        <taxon>Rhizobium</taxon>
    </lineage>
</organism>
<keyword evidence="2" id="KW-1185">Reference proteome</keyword>
<evidence type="ECO:0000313" key="2">
    <source>
        <dbReference type="Proteomes" id="UP000199435"/>
    </source>
</evidence>
<sequence>MSTTVFVVPTEAGAKLSHPVSGILPDGGADWLADQFTFRLIRDGAIAKSEPAPAKASSTSAKTDNS</sequence>
<reference evidence="2" key="1">
    <citation type="submission" date="2016-08" db="EMBL/GenBank/DDBJ databases">
        <authorList>
            <person name="Varghese N."/>
            <person name="Submissions Spin"/>
        </authorList>
    </citation>
    <scope>NUCLEOTIDE SEQUENCE [LARGE SCALE GENOMIC DNA]</scope>
    <source>
        <strain evidence="2">HAMBI 2971</strain>
    </source>
</reference>
<dbReference type="OrthoDB" id="152023at82115"/>
<accession>A0A1C3WNZ6</accession>
<protein>
    <submittedName>
        <fullName evidence="1">Uncharacterized protein</fullName>
    </submittedName>
</protein>
<proteinExistence type="predicted"/>
<evidence type="ECO:0000313" key="1">
    <source>
        <dbReference type="EMBL" id="SCB41783.1"/>
    </source>
</evidence>
<dbReference type="EMBL" id="FMAH01000035">
    <property type="protein sequence ID" value="SCB41783.1"/>
    <property type="molecule type" value="Genomic_DNA"/>
</dbReference>
<dbReference type="STRING" id="411945.GA0061102_103516"/>
<dbReference type="Proteomes" id="UP000199435">
    <property type="component" value="Unassembled WGS sequence"/>
</dbReference>